<reference evidence="2 3" key="2">
    <citation type="journal article" date="2013" name="Genome Announc.">
        <title>Genome of the Root-Associated Plant Growth-Promoting Bacterium Variovorax paradoxus Strain EPS.</title>
        <authorList>
            <person name="Han J.I."/>
            <person name="Spain J.C."/>
            <person name="Leadbetter J.R."/>
            <person name="Ovchinnikova G."/>
            <person name="Goodwin L.A."/>
            <person name="Han C.S."/>
            <person name="Woyke T."/>
            <person name="Davenport K.W."/>
            <person name="Orwin P.M."/>
        </authorList>
    </citation>
    <scope>NUCLEOTIDE SEQUENCE [LARGE SCALE GENOMIC DNA]</scope>
    <source>
        <strain evidence="2 3">EPS</strain>
    </source>
</reference>
<reference evidence="3" key="1">
    <citation type="submission" date="2010-12" db="EMBL/GenBank/DDBJ databases">
        <title>Complete sequence of Variovorax paradoxus EPS.</title>
        <authorList>
            <consortium name="US DOE Joint Genome Institute"/>
            <person name="Lucas S."/>
            <person name="Copeland A."/>
            <person name="Lapidus A."/>
            <person name="Cheng J.-F."/>
            <person name="Goodwin L."/>
            <person name="Pitluck S."/>
            <person name="Teshima H."/>
            <person name="Detter J.C."/>
            <person name="Han C."/>
            <person name="Tapia R."/>
            <person name="Land M."/>
            <person name="Hauser L."/>
            <person name="Kyrpides N."/>
            <person name="Ivanova N."/>
            <person name="Ovchinnikova G."/>
            <person name="Orwin P."/>
            <person name="Han J.-I.G."/>
            <person name="Woyke T."/>
        </authorList>
    </citation>
    <scope>NUCLEOTIDE SEQUENCE [LARGE SCALE GENOMIC DNA]</scope>
    <source>
        <strain evidence="3">EPS</strain>
    </source>
</reference>
<protein>
    <submittedName>
        <fullName evidence="2">Extensin family protein</fullName>
    </submittedName>
</protein>
<sequence>MSLCAALAAGAWAVLTGAVDIPERFNPWAPLDVMAEPDWLTGFKLARARREPTRCLAALARTGMQYDLLPDRVTGEGCGFENAVRLRSAGVRLGTSPSLSCPMALSFFMWEKHALQPAAKQRFGEPVVAIEHLGSYACRNVNRGEGAVPGASRSRHATADAFDVAGLTLADGRRITVRRDWSGKGDPEDLFLRDAHRGACRFFDGVLGPDYNAAHRDHFHLETGGYSMCR</sequence>
<dbReference type="eggNOG" id="COG3921">
    <property type="taxonomic scope" value="Bacteria"/>
</dbReference>
<dbReference type="RefSeq" id="WP_013541059.1">
    <property type="nucleotide sequence ID" value="NC_014931.1"/>
</dbReference>
<dbReference type="AlphaFoldDB" id="E6V1S3"/>
<gene>
    <name evidence="2" type="ordered locus">Varpa_2629</name>
</gene>
<dbReference type="Proteomes" id="UP000008917">
    <property type="component" value="Chromosome"/>
</dbReference>
<organism evidence="2 3">
    <name type="scientific">Variovorax paradoxus (strain EPS)</name>
    <dbReference type="NCBI Taxonomy" id="595537"/>
    <lineage>
        <taxon>Bacteria</taxon>
        <taxon>Pseudomonadati</taxon>
        <taxon>Pseudomonadota</taxon>
        <taxon>Betaproteobacteria</taxon>
        <taxon>Burkholderiales</taxon>
        <taxon>Comamonadaceae</taxon>
        <taxon>Variovorax</taxon>
    </lineage>
</organism>
<evidence type="ECO:0000313" key="2">
    <source>
        <dbReference type="EMBL" id="ADU36829.1"/>
    </source>
</evidence>
<evidence type="ECO:0000259" key="1">
    <source>
        <dbReference type="Pfam" id="PF06904"/>
    </source>
</evidence>
<dbReference type="KEGG" id="vpe:Varpa_2629"/>
<proteinExistence type="predicted"/>
<name>E6V1S3_VARPE</name>
<dbReference type="Pfam" id="PF06904">
    <property type="entry name" value="Extensin-like_C"/>
    <property type="match status" value="1"/>
</dbReference>
<dbReference type="HOGENOM" id="CLU_043272_2_0_4"/>
<evidence type="ECO:0000313" key="3">
    <source>
        <dbReference type="Proteomes" id="UP000008917"/>
    </source>
</evidence>
<feature type="domain" description="Extensin-like C-terminal" evidence="1">
    <location>
        <begin position="54"/>
        <end position="230"/>
    </location>
</feature>
<accession>E6V1S3</accession>
<dbReference type="EMBL" id="CP002417">
    <property type="protein sequence ID" value="ADU36829.1"/>
    <property type="molecule type" value="Genomic_DNA"/>
</dbReference>
<dbReference type="OrthoDB" id="9809788at2"/>
<dbReference type="InterPro" id="IPR009683">
    <property type="entry name" value="Extensin-like_C"/>
</dbReference>